<evidence type="ECO:0000256" key="8">
    <source>
        <dbReference type="SAM" id="Phobius"/>
    </source>
</evidence>
<evidence type="ECO:0000256" key="1">
    <source>
        <dbReference type="ARBA" id="ARBA00004377"/>
    </source>
</evidence>
<dbReference type="Pfam" id="PF08334">
    <property type="entry name" value="T2SSG"/>
    <property type="match status" value="1"/>
</dbReference>
<proteinExistence type="predicted"/>
<evidence type="ECO:0000259" key="9">
    <source>
        <dbReference type="Pfam" id="PF08334"/>
    </source>
</evidence>
<name>A0A1Y6B7W3_9BACT</name>
<feature type="domain" description="Type II secretion system protein GspG C-terminal" evidence="9">
    <location>
        <begin position="47"/>
        <end position="144"/>
    </location>
</feature>
<keyword evidence="2" id="KW-1003">Cell membrane</keyword>
<dbReference type="InterPro" id="IPR010054">
    <property type="entry name" value="Type2_sec_GspG"/>
</dbReference>
<dbReference type="EMBL" id="FWZT01000002">
    <property type="protein sequence ID" value="SME95474.1"/>
    <property type="molecule type" value="Genomic_DNA"/>
</dbReference>
<evidence type="ECO:0000256" key="7">
    <source>
        <dbReference type="ARBA" id="ARBA00023136"/>
    </source>
</evidence>
<keyword evidence="11" id="KW-1185">Reference proteome</keyword>
<gene>
    <name evidence="10" type="ORF">SAMN06296036_102216</name>
</gene>
<keyword evidence="4" id="KW-0997">Cell inner membrane</keyword>
<dbReference type="SUPFAM" id="SSF54523">
    <property type="entry name" value="Pili subunits"/>
    <property type="match status" value="1"/>
</dbReference>
<evidence type="ECO:0000313" key="10">
    <source>
        <dbReference type="EMBL" id="SME95474.1"/>
    </source>
</evidence>
<dbReference type="Gene3D" id="3.30.700.10">
    <property type="entry name" value="Glycoprotein, Type 4 Pilin"/>
    <property type="match status" value="1"/>
</dbReference>
<keyword evidence="5 8" id="KW-0812">Transmembrane</keyword>
<evidence type="ECO:0000256" key="4">
    <source>
        <dbReference type="ARBA" id="ARBA00022519"/>
    </source>
</evidence>
<dbReference type="Proteomes" id="UP000192907">
    <property type="component" value="Unassembled WGS sequence"/>
</dbReference>
<dbReference type="AlphaFoldDB" id="A0A1Y6B7W3"/>
<dbReference type="STRING" id="1513793.SAMN06296036_102216"/>
<dbReference type="GO" id="GO:0015628">
    <property type="term" value="P:protein secretion by the type II secretion system"/>
    <property type="evidence" value="ECO:0007669"/>
    <property type="project" value="InterPro"/>
</dbReference>
<evidence type="ECO:0000256" key="2">
    <source>
        <dbReference type="ARBA" id="ARBA00022475"/>
    </source>
</evidence>
<dbReference type="NCBIfam" id="TIGR01710">
    <property type="entry name" value="typeII_sec_gspG"/>
    <property type="match status" value="1"/>
</dbReference>
<dbReference type="InterPro" id="IPR000983">
    <property type="entry name" value="Bac_GSPG_pilin"/>
</dbReference>
<evidence type="ECO:0000313" key="11">
    <source>
        <dbReference type="Proteomes" id="UP000192907"/>
    </source>
</evidence>
<sequence>MTFKTIKNLMLRPFGDEERRSEIGMSIIEILIVIALMGTVMAILVTNLTGQQEEALKDAARLGMGQIETNLQLYKVHNFRYPTTEQGLRALVEKPSNAKRWRGPYMDANKMNDPWDNEYQYESDGRSFKIISPGIDGVVGSEDDIVYPEEAGGDTGEG</sequence>
<organism evidence="10 11">
    <name type="scientific">Pseudobacteriovorax antillogorgiicola</name>
    <dbReference type="NCBI Taxonomy" id="1513793"/>
    <lineage>
        <taxon>Bacteria</taxon>
        <taxon>Pseudomonadati</taxon>
        <taxon>Bdellovibrionota</taxon>
        <taxon>Oligoflexia</taxon>
        <taxon>Oligoflexales</taxon>
        <taxon>Pseudobacteriovoracaceae</taxon>
        <taxon>Pseudobacteriovorax</taxon>
    </lineage>
</organism>
<evidence type="ECO:0000256" key="3">
    <source>
        <dbReference type="ARBA" id="ARBA00022481"/>
    </source>
</evidence>
<evidence type="ECO:0000256" key="5">
    <source>
        <dbReference type="ARBA" id="ARBA00022692"/>
    </source>
</evidence>
<dbReference type="InterPro" id="IPR045584">
    <property type="entry name" value="Pilin-like"/>
</dbReference>
<dbReference type="GO" id="GO:0005886">
    <property type="term" value="C:plasma membrane"/>
    <property type="evidence" value="ECO:0007669"/>
    <property type="project" value="UniProtKB-SubCell"/>
</dbReference>
<dbReference type="PRINTS" id="PR00813">
    <property type="entry name" value="BCTERIALGSPG"/>
</dbReference>
<reference evidence="11" key="1">
    <citation type="submission" date="2017-04" db="EMBL/GenBank/DDBJ databases">
        <authorList>
            <person name="Varghese N."/>
            <person name="Submissions S."/>
        </authorList>
    </citation>
    <scope>NUCLEOTIDE SEQUENCE [LARGE SCALE GENOMIC DNA]</scope>
    <source>
        <strain evidence="11">RKEM611</strain>
    </source>
</reference>
<keyword evidence="7 8" id="KW-0472">Membrane</keyword>
<dbReference type="GO" id="GO:0015627">
    <property type="term" value="C:type II protein secretion system complex"/>
    <property type="evidence" value="ECO:0007669"/>
    <property type="project" value="InterPro"/>
</dbReference>
<feature type="transmembrane region" description="Helical" evidence="8">
    <location>
        <begin position="21"/>
        <end position="45"/>
    </location>
</feature>
<dbReference type="RefSeq" id="WP_159455117.1">
    <property type="nucleotide sequence ID" value="NZ_SLZT01000002.1"/>
</dbReference>
<evidence type="ECO:0000256" key="6">
    <source>
        <dbReference type="ARBA" id="ARBA00022989"/>
    </source>
</evidence>
<keyword evidence="6 8" id="KW-1133">Transmembrane helix</keyword>
<protein>
    <submittedName>
        <fullName evidence="10">Type II secretion system protein G (GspG)</fullName>
    </submittedName>
</protein>
<dbReference type="InterPro" id="IPR013545">
    <property type="entry name" value="T2SS_protein-GspG_C"/>
</dbReference>
<accession>A0A1Y6B7W3</accession>
<comment type="subcellular location">
    <subcellularLocation>
        <location evidence="1">Cell inner membrane</location>
        <topology evidence="1">Single-pass membrane protein</topology>
    </subcellularLocation>
</comment>
<keyword evidence="3" id="KW-0488">Methylation</keyword>